<name>A0ABT1CL48_9HYPH</name>
<evidence type="ECO:0000313" key="6">
    <source>
        <dbReference type="EMBL" id="MCO6406929.1"/>
    </source>
</evidence>
<protein>
    <submittedName>
        <fullName evidence="6">ABC transporter substrate-binding protein</fullName>
    </submittedName>
</protein>
<gene>
    <name evidence="6" type="ORF">GTW23_01985</name>
</gene>
<comment type="subcellular location">
    <subcellularLocation>
        <location evidence="1">Periplasm</location>
    </subcellularLocation>
</comment>
<dbReference type="PANTHER" id="PTHR30290">
    <property type="entry name" value="PERIPLASMIC BINDING COMPONENT OF ABC TRANSPORTER"/>
    <property type="match status" value="1"/>
</dbReference>
<dbReference type="Pfam" id="PF00496">
    <property type="entry name" value="SBP_bac_5"/>
    <property type="match status" value="1"/>
</dbReference>
<dbReference type="PIRSF" id="PIRSF002741">
    <property type="entry name" value="MppA"/>
    <property type="match status" value="1"/>
</dbReference>
<dbReference type="InterPro" id="IPR039424">
    <property type="entry name" value="SBP_5"/>
</dbReference>
<dbReference type="Proteomes" id="UP001320715">
    <property type="component" value="Unassembled WGS sequence"/>
</dbReference>
<dbReference type="InterPro" id="IPR000914">
    <property type="entry name" value="SBP_5_dom"/>
</dbReference>
<keyword evidence="3 4" id="KW-0732">Signal</keyword>
<evidence type="ECO:0000256" key="2">
    <source>
        <dbReference type="ARBA" id="ARBA00005695"/>
    </source>
</evidence>
<dbReference type="SUPFAM" id="SSF53850">
    <property type="entry name" value="Periplasmic binding protein-like II"/>
    <property type="match status" value="1"/>
</dbReference>
<dbReference type="Gene3D" id="3.10.105.10">
    <property type="entry name" value="Dipeptide-binding Protein, Domain 3"/>
    <property type="match status" value="1"/>
</dbReference>
<accession>A0ABT1CL48</accession>
<dbReference type="InterPro" id="IPR030678">
    <property type="entry name" value="Peptide/Ni-bd"/>
</dbReference>
<dbReference type="PROSITE" id="PS01040">
    <property type="entry name" value="SBP_BACTERIAL_5"/>
    <property type="match status" value="1"/>
</dbReference>
<evidence type="ECO:0000313" key="7">
    <source>
        <dbReference type="Proteomes" id="UP001320715"/>
    </source>
</evidence>
<dbReference type="InterPro" id="IPR023765">
    <property type="entry name" value="SBP_5_CS"/>
</dbReference>
<dbReference type="EMBL" id="JAAAML010000001">
    <property type="protein sequence ID" value="MCO6406929.1"/>
    <property type="molecule type" value="Genomic_DNA"/>
</dbReference>
<dbReference type="RefSeq" id="WP_252914415.1">
    <property type="nucleotide sequence ID" value="NZ_JAAAML010000001.1"/>
</dbReference>
<feature type="signal peptide" evidence="4">
    <location>
        <begin position="1"/>
        <end position="26"/>
    </location>
</feature>
<evidence type="ECO:0000256" key="4">
    <source>
        <dbReference type="SAM" id="SignalP"/>
    </source>
</evidence>
<proteinExistence type="inferred from homology"/>
<feature type="chain" id="PRO_5046978887" evidence="4">
    <location>
        <begin position="27"/>
        <end position="527"/>
    </location>
</feature>
<evidence type="ECO:0000259" key="5">
    <source>
        <dbReference type="Pfam" id="PF00496"/>
    </source>
</evidence>
<reference evidence="6 7" key="1">
    <citation type="submission" date="2020-01" db="EMBL/GenBank/DDBJ databases">
        <title>Genomes of bacteria type strains.</title>
        <authorList>
            <person name="Chen J."/>
            <person name="Zhu S."/>
            <person name="Yang J."/>
        </authorList>
    </citation>
    <scope>NUCLEOTIDE SEQUENCE [LARGE SCALE GENOMIC DNA]</scope>
    <source>
        <strain evidence="6 7">DSM 16655</strain>
    </source>
</reference>
<dbReference type="PANTHER" id="PTHR30290:SF38">
    <property type="entry name" value="D,D-DIPEPTIDE-BINDING PERIPLASMIC PROTEIN DDPA-RELATED"/>
    <property type="match status" value="1"/>
</dbReference>
<feature type="domain" description="Solute-binding protein family 5" evidence="5">
    <location>
        <begin position="70"/>
        <end position="443"/>
    </location>
</feature>
<sequence length="527" mass="57374">MVRTKSLLASIVAGAMLSVCVSAASAAETLRLRMNGDINTLDPIATTNFTIRNAAYLMYDTLFSMDANYEVQPQMAEGYTLSDDGLTYTITLRDGLKFHDGTPVTAADAVASLERWGKADGLGKTLFAKMASIAAPDDKTIVLKMNEPWGQVIPAIGKISSNIPVIMPAGMAANDPTDPVVTPIGSGPYKLVPEEWVPGSIAVFEKFEDYKPRSEPASMAAGGKVAHFDRVELVYIPDTATAVDALIAGEIDWIEEVPSDMIAFFDGVDSAKPIAARQSGNSMQLVVNHLNPPFDNPKIRKALQWSVEQTPFLQAAYGNATERYLECAAVFFCDTPYASDAGTEAVLTRDLDKAKALLEEGGYDGTPVLLMHVTDIPAHDAYYSVLKPMLEEAGFVVEEQITDWATVATRRASKEPVADGGWNLFFTGWGFVDQSNPMTNVYVAGACGDGWFGWACSEELQELRKKFADEMDPDVKKQLAEQMQVLTHDLVSYVPLGQSFPSQGIAANLEGFIESPVPFFWNVRRTQ</sequence>
<dbReference type="CDD" id="cd08502">
    <property type="entry name" value="PBP2_NikA_DppA_OppA_like_16"/>
    <property type="match status" value="1"/>
</dbReference>
<keyword evidence="7" id="KW-1185">Reference proteome</keyword>
<comment type="caution">
    <text evidence="6">The sequence shown here is derived from an EMBL/GenBank/DDBJ whole genome shotgun (WGS) entry which is preliminary data.</text>
</comment>
<evidence type="ECO:0000256" key="1">
    <source>
        <dbReference type="ARBA" id="ARBA00004418"/>
    </source>
</evidence>
<comment type="similarity">
    <text evidence="2">Belongs to the bacterial solute-binding protein 5 family.</text>
</comment>
<evidence type="ECO:0000256" key="3">
    <source>
        <dbReference type="ARBA" id="ARBA00022729"/>
    </source>
</evidence>
<organism evidence="6 7">
    <name type="scientific">Hoeflea alexandrii</name>
    <dbReference type="NCBI Taxonomy" id="288436"/>
    <lineage>
        <taxon>Bacteria</taxon>
        <taxon>Pseudomonadati</taxon>
        <taxon>Pseudomonadota</taxon>
        <taxon>Alphaproteobacteria</taxon>
        <taxon>Hyphomicrobiales</taxon>
        <taxon>Rhizobiaceae</taxon>
        <taxon>Hoeflea</taxon>
    </lineage>
</organism>
<dbReference type="Gene3D" id="3.40.190.10">
    <property type="entry name" value="Periplasmic binding protein-like II"/>
    <property type="match status" value="1"/>
</dbReference>